<evidence type="ECO:0000313" key="1">
    <source>
        <dbReference type="EMBL" id="VEL33036.1"/>
    </source>
</evidence>
<comment type="caution">
    <text evidence="1">The sequence shown here is derived from an EMBL/GenBank/DDBJ whole genome shotgun (WGS) entry which is preliminary data.</text>
</comment>
<accession>A0A3S5CMH8</accession>
<dbReference type="Proteomes" id="UP000784294">
    <property type="component" value="Unassembled WGS sequence"/>
</dbReference>
<evidence type="ECO:0000313" key="2">
    <source>
        <dbReference type="Proteomes" id="UP000784294"/>
    </source>
</evidence>
<gene>
    <name evidence="1" type="ORF">PXEA_LOCUS26476</name>
</gene>
<keyword evidence="2" id="KW-1185">Reference proteome</keyword>
<name>A0A3S5CMH8_9PLAT</name>
<proteinExistence type="predicted"/>
<sequence length="87" mass="9400">MNGSMMPHLFAQVNNEISAMAGDAGPICRKASIAPLPCSSAMFAESPQSVDLGLKDVDCQHRSTGRRNRASECILTHACLKTRLRRA</sequence>
<dbReference type="AlphaFoldDB" id="A0A3S5CMH8"/>
<dbReference type="EMBL" id="CAAALY010245064">
    <property type="protein sequence ID" value="VEL33036.1"/>
    <property type="molecule type" value="Genomic_DNA"/>
</dbReference>
<reference evidence="1" key="1">
    <citation type="submission" date="2018-11" db="EMBL/GenBank/DDBJ databases">
        <authorList>
            <consortium name="Pathogen Informatics"/>
        </authorList>
    </citation>
    <scope>NUCLEOTIDE SEQUENCE</scope>
</reference>
<organism evidence="1 2">
    <name type="scientific">Protopolystoma xenopodis</name>
    <dbReference type="NCBI Taxonomy" id="117903"/>
    <lineage>
        <taxon>Eukaryota</taxon>
        <taxon>Metazoa</taxon>
        <taxon>Spiralia</taxon>
        <taxon>Lophotrochozoa</taxon>
        <taxon>Platyhelminthes</taxon>
        <taxon>Monogenea</taxon>
        <taxon>Polyopisthocotylea</taxon>
        <taxon>Polystomatidea</taxon>
        <taxon>Polystomatidae</taxon>
        <taxon>Protopolystoma</taxon>
    </lineage>
</organism>
<protein>
    <submittedName>
        <fullName evidence="1">Uncharacterized protein</fullName>
    </submittedName>
</protein>